<keyword evidence="2" id="KW-1185">Reference proteome</keyword>
<comment type="caution">
    <text evidence="1">The sequence shown here is derived from an EMBL/GenBank/DDBJ whole genome shotgun (WGS) entry which is preliminary data.</text>
</comment>
<evidence type="ECO:0000313" key="2">
    <source>
        <dbReference type="Proteomes" id="UP000789920"/>
    </source>
</evidence>
<protein>
    <submittedName>
        <fullName evidence="1">9661_t:CDS:1</fullName>
    </submittedName>
</protein>
<sequence>QDKDVDYKEMLDNDIIERISLLNESNQKKQNFEPLNNDLLMIQEDDDNSTIHDYESSLNISFQEIFEAFDKILKFLKNPPENIEISQLEIKSFN</sequence>
<name>A0ACA9RKV9_9GLOM</name>
<gene>
    <name evidence="1" type="ORF">RPERSI_LOCUS20487</name>
</gene>
<reference evidence="1" key="1">
    <citation type="submission" date="2021-06" db="EMBL/GenBank/DDBJ databases">
        <authorList>
            <person name="Kallberg Y."/>
            <person name="Tangrot J."/>
            <person name="Rosling A."/>
        </authorList>
    </citation>
    <scope>NUCLEOTIDE SEQUENCE</scope>
    <source>
        <strain evidence="1">MA461A</strain>
    </source>
</reference>
<feature type="non-terminal residue" evidence="1">
    <location>
        <position position="94"/>
    </location>
</feature>
<dbReference type="EMBL" id="CAJVQC010058033">
    <property type="protein sequence ID" value="CAG8798223.1"/>
    <property type="molecule type" value="Genomic_DNA"/>
</dbReference>
<organism evidence="1 2">
    <name type="scientific">Racocetra persica</name>
    <dbReference type="NCBI Taxonomy" id="160502"/>
    <lineage>
        <taxon>Eukaryota</taxon>
        <taxon>Fungi</taxon>
        <taxon>Fungi incertae sedis</taxon>
        <taxon>Mucoromycota</taxon>
        <taxon>Glomeromycotina</taxon>
        <taxon>Glomeromycetes</taxon>
        <taxon>Diversisporales</taxon>
        <taxon>Gigasporaceae</taxon>
        <taxon>Racocetra</taxon>
    </lineage>
</organism>
<feature type="non-terminal residue" evidence="1">
    <location>
        <position position="1"/>
    </location>
</feature>
<dbReference type="Proteomes" id="UP000789920">
    <property type="component" value="Unassembled WGS sequence"/>
</dbReference>
<evidence type="ECO:0000313" key="1">
    <source>
        <dbReference type="EMBL" id="CAG8798223.1"/>
    </source>
</evidence>
<proteinExistence type="predicted"/>
<accession>A0ACA9RKV9</accession>